<dbReference type="EMBL" id="JAPQKQ010000005">
    <property type="protein sequence ID" value="KAJ5197560.1"/>
    <property type="molecule type" value="Genomic_DNA"/>
</dbReference>
<protein>
    <submittedName>
        <fullName evidence="2">Uncharacterized protein</fullName>
    </submittedName>
</protein>
<comment type="caution">
    <text evidence="2">The sequence shown here is derived from an EMBL/GenBank/DDBJ whole genome shotgun (WGS) entry which is preliminary data.</text>
</comment>
<reference evidence="2" key="1">
    <citation type="submission" date="2022-11" db="EMBL/GenBank/DDBJ databases">
        <authorList>
            <person name="Petersen C."/>
        </authorList>
    </citation>
    <scope>NUCLEOTIDE SEQUENCE</scope>
    <source>
        <strain evidence="2">IBT 20477</strain>
    </source>
</reference>
<evidence type="ECO:0000313" key="3">
    <source>
        <dbReference type="Proteomes" id="UP001150942"/>
    </source>
</evidence>
<proteinExistence type="predicted"/>
<feature type="region of interest" description="Disordered" evidence="1">
    <location>
        <begin position="207"/>
        <end position="261"/>
    </location>
</feature>
<feature type="compositionally biased region" description="Low complexity" evidence="1">
    <location>
        <begin position="207"/>
        <end position="237"/>
    </location>
</feature>
<evidence type="ECO:0000313" key="2">
    <source>
        <dbReference type="EMBL" id="KAJ5197560.1"/>
    </source>
</evidence>
<feature type="compositionally biased region" description="Basic and acidic residues" evidence="1">
    <location>
        <begin position="245"/>
        <end position="257"/>
    </location>
</feature>
<dbReference type="Proteomes" id="UP001150942">
    <property type="component" value="Unassembled WGS sequence"/>
</dbReference>
<feature type="compositionally biased region" description="Polar residues" evidence="1">
    <location>
        <begin position="324"/>
        <end position="342"/>
    </location>
</feature>
<feature type="region of interest" description="Disordered" evidence="1">
    <location>
        <begin position="324"/>
        <end position="358"/>
    </location>
</feature>
<keyword evidence="3" id="KW-1185">Reference proteome</keyword>
<gene>
    <name evidence="2" type="ORF">N7449_008039</name>
</gene>
<name>A0A9W9MCM2_9EURO</name>
<accession>A0A9W9MCM2</accession>
<dbReference type="OrthoDB" id="10463669at2759"/>
<dbReference type="AlphaFoldDB" id="A0A9W9MCM2"/>
<sequence>MISQNGLWTVPVWKDWYIFTGGSNGSGWLLSRKAGMVNRFMGGLVLPAKDPIFTVNVKLDSFEPQAGSEPGKDWIACAQDNKVYFEGNQYSHDPVIILSERESKGIIGTLREQVHFHPKIYEAANEHNPHEICLRAPEQTKEDYNAVLQNEWSEEDCIAQRIGTSFKWSEINRPHRTTRTATTIVAAPASKHRKTTTKRPVALVAAETVPSSTPSAASTPDPTEPTTAAMQPPTATAKQAVTKPKQSERTVTRRTKDAATMTDSEQWINQIEATRIPTPEIQPLETVQSLPTLQSFYNLARLEAIRSFPTLMTAASRLEALSASCTSSKKSPDVPTSTQRAQNDGLADCSSVRPNHPS</sequence>
<organism evidence="2 3">
    <name type="scientific">Penicillium cf. viridicatum</name>
    <dbReference type="NCBI Taxonomy" id="2972119"/>
    <lineage>
        <taxon>Eukaryota</taxon>
        <taxon>Fungi</taxon>
        <taxon>Dikarya</taxon>
        <taxon>Ascomycota</taxon>
        <taxon>Pezizomycotina</taxon>
        <taxon>Eurotiomycetes</taxon>
        <taxon>Eurotiomycetidae</taxon>
        <taxon>Eurotiales</taxon>
        <taxon>Aspergillaceae</taxon>
        <taxon>Penicillium</taxon>
    </lineage>
</organism>
<reference evidence="2" key="2">
    <citation type="journal article" date="2023" name="IMA Fungus">
        <title>Comparative genomic study of the Penicillium genus elucidates a diverse pangenome and 15 lateral gene transfer events.</title>
        <authorList>
            <person name="Petersen C."/>
            <person name="Sorensen T."/>
            <person name="Nielsen M.R."/>
            <person name="Sondergaard T.E."/>
            <person name="Sorensen J.L."/>
            <person name="Fitzpatrick D.A."/>
            <person name="Frisvad J.C."/>
            <person name="Nielsen K.L."/>
        </authorList>
    </citation>
    <scope>NUCLEOTIDE SEQUENCE</scope>
    <source>
        <strain evidence="2">IBT 20477</strain>
    </source>
</reference>
<evidence type="ECO:0000256" key="1">
    <source>
        <dbReference type="SAM" id="MobiDB-lite"/>
    </source>
</evidence>